<evidence type="ECO:0000256" key="1">
    <source>
        <dbReference type="SAM" id="MobiDB-lite"/>
    </source>
</evidence>
<dbReference type="Proteomes" id="UP000324222">
    <property type="component" value="Unassembled WGS sequence"/>
</dbReference>
<accession>A0A5B7ELY8</accession>
<comment type="caution">
    <text evidence="2">The sequence shown here is derived from an EMBL/GenBank/DDBJ whole genome shotgun (WGS) entry which is preliminary data.</text>
</comment>
<proteinExistence type="predicted"/>
<evidence type="ECO:0000313" key="2">
    <source>
        <dbReference type="EMBL" id="MPC35182.1"/>
    </source>
</evidence>
<keyword evidence="3" id="KW-1185">Reference proteome</keyword>
<sequence length="83" mass="9650">MYRWGRGGIIKGHYIRRNATSPSTQNYPPSRTTIWIYDGRGIFRPSSRFACLRELLRAQQTDEEEEEEEEEEEAAAAKKSKKA</sequence>
<evidence type="ECO:0000313" key="3">
    <source>
        <dbReference type="Proteomes" id="UP000324222"/>
    </source>
</evidence>
<reference evidence="2 3" key="1">
    <citation type="submission" date="2019-05" db="EMBL/GenBank/DDBJ databases">
        <title>Another draft genome of Portunus trituberculatus and its Hox gene families provides insights of decapod evolution.</title>
        <authorList>
            <person name="Jeong J.-H."/>
            <person name="Song I."/>
            <person name="Kim S."/>
            <person name="Choi T."/>
            <person name="Kim D."/>
            <person name="Ryu S."/>
            <person name="Kim W."/>
        </authorList>
    </citation>
    <scope>NUCLEOTIDE SEQUENCE [LARGE SCALE GENOMIC DNA]</scope>
    <source>
        <tissue evidence="2">Muscle</tissue>
    </source>
</reference>
<gene>
    <name evidence="2" type="ORF">E2C01_028600</name>
</gene>
<dbReference type="AlphaFoldDB" id="A0A5B7ELY8"/>
<feature type="region of interest" description="Disordered" evidence="1">
    <location>
        <begin position="59"/>
        <end position="83"/>
    </location>
</feature>
<organism evidence="2 3">
    <name type="scientific">Portunus trituberculatus</name>
    <name type="common">Swimming crab</name>
    <name type="synonym">Neptunus trituberculatus</name>
    <dbReference type="NCBI Taxonomy" id="210409"/>
    <lineage>
        <taxon>Eukaryota</taxon>
        <taxon>Metazoa</taxon>
        <taxon>Ecdysozoa</taxon>
        <taxon>Arthropoda</taxon>
        <taxon>Crustacea</taxon>
        <taxon>Multicrustacea</taxon>
        <taxon>Malacostraca</taxon>
        <taxon>Eumalacostraca</taxon>
        <taxon>Eucarida</taxon>
        <taxon>Decapoda</taxon>
        <taxon>Pleocyemata</taxon>
        <taxon>Brachyura</taxon>
        <taxon>Eubrachyura</taxon>
        <taxon>Portunoidea</taxon>
        <taxon>Portunidae</taxon>
        <taxon>Portuninae</taxon>
        <taxon>Portunus</taxon>
    </lineage>
</organism>
<dbReference type="EMBL" id="VSRR010003216">
    <property type="protein sequence ID" value="MPC35182.1"/>
    <property type="molecule type" value="Genomic_DNA"/>
</dbReference>
<name>A0A5B7ELY8_PORTR</name>
<feature type="compositionally biased region" description="Acidic residues" evidence="1">
    <location>
        <begin position="61"/>
        <end position="74"/>
    </location>
</feature>
<protein>
    <submittedName>
        <fullName evidence="2">Uncharacterized protein</fullName>
    </submittedName>
</protein>